<organism evidence="1 2">
    <name type="scientific">Xylella fastidiosa (strain 9a5c)</name>
    <dbReference type="NCBI Taxonomy" id="160492"/>
    <lineage>
        <taxon>Bacteria</taxon>
        <taxon>Pseudomonadati</taxon>
        <taxon>Pseudomonadota</taxon>
        <taxon>Gammaproteobacteria</taxon>
        <taxon>Lysobacterales</taxon>
        <taxon>Lysobacteraceae</taxon>
        <taxon>Xylella</taxon>
    </lineage>
</organism>
<dbReference type="AlphaFoldDB" id="Q9PDA8"/>
<gene>
    <name evidence="1" type="ordered locus">XF_1471</name>
</gene>
<evidence type="ECO:0000313" key="2">
    <source>
        <dbReference type="Proteomes" id="UP000000812"/>
    </source>
</evidence>
<dbReference type="EMBL" id="AE003849">
    <property type="protein sequence ID" value="AAF84280.1"/>
    <property type="molecule type" value="Genomic_DNA"/>
</dbReference>
<evidence type="ECO:0000313" key="1">
    <source>
        <dbReference type="EMBL" id="AAF84280.1"/>
    </source>
</evidence>
<dbReference type="Proteomes" id="UP000000812">
    <property type="component" value="Chromosome"/>
</dbReference>
<reference evidence="1 2" key="1">
    <citation type="journal article" date="2000" name="Nature">
        <title>The genome sequence of the plant pathogen Xylella fastidiosa.</title>
        <authorList>
            <person name="Simpson A.J."/>
            <person name="Reinach F.C."/>
            <person name="Arruda P."/>
            <person name="Abreu F.A."/>
            <person name="Acencio M."/>
            <person name="Alvarenga R."/>
            <person name="Alves L.M."/>
            <person name="Araya J.E."/>
            <person name="Baia G.S."/>
            <person name="Baptista C.S."/>
            <person name="Barros M.H."/>
            <person name="Bonaccorsi E.D."/>
            <person name="Bordin S."/>
            <person name="Bove J.M."/>
            <person name="Briones M.R."/>
            <person name="Bueno M.R."/>
            <person name="Camargo A.A."/>
            <person name="Camargo L.E."/>
            <person name="Carraro D.M."/>
            <person name="Carrer H."/>
            <person name="Colauto N.B."/>
            <person name="Colombo C."/>
            <person name="Costa F.F."/>
            <person name="Costa M.C."/>
            <person name="Costa-Neto C.M."/>
            <person name="Coutinho L.L."/>
            <person name="Cristofani M."/>
            <person name="Dias-Neto E."/>
            <person name="Docena C."/>
            <person name="El-Dorry H."/>
            <person name="Facincani A.P."/>
            <person name="Ferreira A.J."/>
            <person name="Ferreira V.C."/>
            <person name="Ferro J.A."/>
            <person name="Fraga J.S."/>
            <person name="Franca S.C."/>
            <person name="Franco M.C."/>
            <person name="Frohme M."/>
            <person name="Furlan L.R."/>
            <person name="Garnier M."/>
            <person name="Goldman G.H."/>
            <person name="Goldman M.H."/>
            <person name="Gomes S.L."/>
            <person name="Gruber A."/>
            <person name="Ho P.L."/>
            <person name="Hoheisel J.D."/>
            <person name="Junqueira M.L."/>
            <person name="Kemper E.L."/>
            <person name="Kitajima J.P."/>
            <person name="Krieger J.E."/>
            <person name="Kuramae E.E."/>
            <person name="Laigret F."/>
            <person name="Lambais M.R."/>
            <person name="Leite L.C."/>
            <person name="Lemos E.G."/>
            <person name="Lemos M.V."/>
            <person name="Lopes S.A."/>
            <person name="Lopes C.R."/>
            <person name="Machado J.A."/>
            <person name="Machado M.A."/>
            <person name="Madeira A.M."/>
            <person name="Madeira H.M."/>
            <person name="Marino C.L."/>
            <person name="Marques M.V."/>
            <person name="Martins E.A."/>
            <person name="Martins E.M."/>
            <person name="Matsukuma A.Y."/>
            <person name="Menck C.F."/>
            <person name="Miracca E.C."/>
            <person name="Miyaki C.Y."/>
            <person name="Monteriro-Vitorello C.B."/>
            <person name="Moon D.H."/>
            <person name="Nagai M.A."/>
            <person name="Nascimento A.L."/>
            <person name="Netto L.E."/>
            <person name="Nhani A.Jr."/>
            <person name="Nobrega F.G."/>
            <person name="Nunes L.R."/>
            <person name="Oliveira M.A."/>
            <person name="de Oliveira M.C."/>
            <person name="de Oliveira R.C."/>
            <person name="Palmieri D.A."/>
            <person name="Paris A."/>
            <person name="Peixoto B.R."/>
            <person name="Pereira G.A."/>
            <person name="Pereira H.A.Jr."/>
            <person name="Pesquero J.B."/>
            <person name="Quaggio R.B."/>
            <person name="Roberto P.G."/>
            <person name="Rodrigues V."/>
            <person name="de M Rosa A.J."/>
            <person name="de Rosa V.E.Jr."/>
            <person name="de Sa R.G."/>
            <person name="Santelli R.V."/>
            <person name="Sawasaki H.E."/>
            <person name="da Silva A.C."/>
            <person name="da Silva A.M."/>
            <person name="da Silva F.R."/>
            <person name="da Silva W.A.Jr."/>
            <person name="da Silveira J.F."/>
            <person name="Silvestri M.L."/>
            <person name="Siqueira W.J."/>
            <person name="de Souza A.A."/>
            <person name="de Souza A.P."/>
            <person name="Terenzi M.F."/>
            <person name="Truffi D."/>
            <person name="Tsai S.M."/>
            <person name="Tsuhako M.H."/>
            <person name="Vallada H."/>
            <person name="Van Sluys M.A."/>
            <person name="Verjovski-Almeida S."/>
            <person name="Vettore A.L."/>
            <person name="Zago M.A."/>
            <person name="Zatz M."/>
            <person name="Meidanis J."/>
            <person name="Setubal J.C."/>
        </authorList>
    </citation>
    <scope>NUCLEOTIDE SEQUENCE [LARGE SCALE GENOMIC DNA]</scope>
    <source>
        <strain evidence="1 2">9a5c</strain>
    </source>
</reference>
<protein>
    <submittedName>
        <fullName evidence="1">Uncharacterized protein</fullName>
    </submittedName>
</protein>
<proteinExistence type="predicted"/>
<name>Q9PDA8_XYLFA</name>
<sequence>MNPRSVGYCGRLSLNRAMVVLDDKVRGVAIDGQARSFSSVVVCPVWAICWA</sequence>
<dbReference type="KEGG" id="xfa:XF_1471"/>
<accession>Q9PDA8</accession>
<dbReference type="STRING" id="160492.XF_1471"/>
<dbReference type="HOGENOM" id="CLU_3105507_0_0_6"/>
<dbReference type="PIR" id="B82676">
    <property type="entry name" value="B82676"/>
</dbReference>